<keyword evidence="3" id="KW-1185">Reference proteome</keyword>
<accession>A0A225W547</accession>
<dbReference type="AlphaFoldDB" id="A0A225W547"/>
<feature type="compositionally biased region" description="Basic and acidic residues" evidence="1">
    <location>
        <begin position="122"/>
        <end position="132"/>
    </location>
</feature>
<reference evidence="3" key="1">
    <citation type="submission" date="2017-03" db="EMBL/GenBank/DDBJ databases">
        <title>Phytopthora megakarya and P. palmivora, two closely related causual agents of cacao black pod achieved similar genome size and gene model numbers by different mechanisms.</title>
        <authorList>
            <person name="Ali S."/>
            <person name="Shao J."/>
            <person name="Larry D.J."/>
            <person name="Kronmiller B."/>
            <person name="Shen D."/>
            <person name="Strem M.D."/>
            <person name="Melnick R.L."/>
            <person name="Guiltinan M.J."/>
            <person name="Tyler B.M."/>
            <person name="Meinhardt L.W."/>
            <person name="Bailey B.A."/>
        </authorList>
    </citation>
    <scope>NUCLEOTIDE SEQUENCE [LARGE SCALE GENOMIC DNA]</scope>
    <source>
        <strain evidence="3">zdho120</strain>
    </source>
</reference>
<gene>
    <name evidence="2" type="ORF">PHMEG_00014914</name>
</gene>
<comment type="caution">
    <text evidence="2">The sequence shown here is derived from an EMBL/GenBank/DDBJ whole genome shotgun (WGS) entry which is preliminary data.</text>
</comment>
<proteinExistence type="predicted"/>
<name>A0A225W547_9STRA</name>
<dbReference type="Proteomes" id="UP000198211">
    <property type="component" value="Unassembled WGS sequence"/>
</dbReference>
<feature type="region of interest" description="Disordered" evidence="1">
    <location>
        <begin position="1"/>
        <end position="83"/>
    </location>
</feature>
<evidence type="ECO:0000256" key="1">
    <source>
        <dbReference type="SAM" id="MobiDB-lite"/>
    </source>
</evidence>
<sequence length="132" mass="14944">MARKTTKAVFDSAEQSPSFHDSHMATPGRSHMVTPRSESRKARVARKAEQTESTANTRYGTGRSSSRRQVAVDDSSNYDENDATTELAWQIRELTATEEMDPTPRFEIAQHRPLGKITPFRGRRDESENSMQ</sequence>
<dbReference type="EMBL" id="NBNE01001974">
    <property type="protein sequence ID" value="OWZ11990.1"/>
    <property type="molecule type" value="Genomic_DNA"/>
</dbReference>
<evidence type="ECO:0008006" key="4">
    <source>
        <dbReference type="Google" id="ProtNLM"/>
    </source>
</evidence>
<dbReference type="OrthoDB" id="118677at2759"/>
<evidence type="ECO:0000313" key="2">
    <source>
        <dbReference type="EMBL" id="OWZ11990.1"/>
    </source>
</evidence>
<organism evidence="2 3">
    <name type="scientific">Phytophthora megakarya</name>
    <dbReference type="NCBI Taxonomy" id="4795"/>
    <lineage>
        <taxon>Eukaryota</taxon>
        <taxon>Sar</taxon>
        <taxon>Stramenopiles</taxon>
        <taxon>Oomycota</taxon>
        <taxon>Peronosporomycetes</taxon>
        <taxon>Peronosporales</taxon>
        <taxon>Peronosporaceae</taxon>
        <taxon>Phytophthora</taxon>
    </lineage>
</organism>
<protein>
    <recommendedName>
        <fullName evidence="4">Eukaryotic/viral aspartic protease</fullName>
    </recommendedName>
</protein>
<feature type="compositionally biased region" description="Basic and acidic residues" evidence="1">
    <location>
        <begin position="37"/>
        <end position="50"/>
    </location>
</feature>
<feature type="region of interest" description="Disordered" evidence="1">
    <location>
        <begin position="96"/>
        <end position="132"/>
    </location>
</feature>
<evidence type="ECO:0000313" key="3">
    <source>
        <dbReference type="Proteomes" id="UP000198211"/>
    </source>
</evidence>